<proteinExistence type="inferred from homology"/>
<evidence type="ECO:0000313" key="2">
    <source>
        <dbReference type="EMBL" id="KAJ2904433.1"/>
    </source>
</evidence>
<name>A0AAD5RW42_9PEZI</name>
<gene>
    <name evidence="2" type="ORF">MKZ38_008106</name>
</gene>
<dbReference type="PANTHER" id="PTHR21024:SF0">
    <property type="entry name" value="ELECTRON TRANSFER FLAVOPROTEIN REGULATORY FACTOR 1"/>
    <property type="match status" value="1"/>
</dbReference>
<accession>A0AAD5RW42</accession>
<dbReference type="AlphaFoldDB" id="A0AAD5RW42"/>
<dbReference type="GO" id="GO:0022904">
    <property type="term" value="P:respiratory electron transport chain"/>
    <property type="evidence" value="ECO:0007669"/>
    <property type="project" value="TreeGrafter"/>
</dbReference>
<sequence length="69" mass="8085">MALNPALRRQVISLYKELIHLGKEWPQGFDFFRSRLHSAFMKKSHLEDEEAIKKGIAQAEYIKKEVEAL</sequence>
<comment type="similarity">
    <text evidence="1">Belongs to the complex I LYR family.</text>
</comment>
<dbReference type="PANTHER" id="PTHR21024">
    <property type="entry name" value="GROWTH HORMONE-INDUCIBLE SOLUBLE PROTEIN-RELATED"/>
    <property type="match status" value="1"/>
</dbReference>
<reference evidence="2" key="1">
    <citation type="submission" date="2022-07" db="EMBL/GenBank/DDBJ databases">
        <title>Draft genome sequence of Zalerion maritima ATCC 34329, a (micro)plastics degrading marine fungus.</title>
        <authorList>
            <person name="Paco A."/>
            <person name="Goncalves M.F.M."/>
            <person name="Rocha-Santos T.A.P."/>
            <person name="Alves A."/>
        </authorList>
    </citation>
    <scope>NUCLEOTIDE SEQUENCE</scope>
    <source>
        <strain evidence="2">ATCC 34329</strain>
    </source>
</reference>
<evidence type="ECO:0000313" key="3">
    <source>
        <dbReference type="Proteomes" id="UP001201980"/>
    </source>
</evidence>
<dbReference type="Pfam" id="PF13233">
    <property type="entry name" value="Complex1_LYR_2"/>
    <property type="match status" value="1"/>
</dbReference>
<evidence type="ECO:0000256" key="1">
    <source>
        <dbReference type="ARBA" id="ARBA00009508"/>
    </source>
</evidence>
<dbReference type="GO" id="GO:0005739">
    <property type="term" value="C:mitochondrion"/>
    <property type="evidence" value="ECO:0007669"/>
    <property type="project" value="TreeGrafter"/>
</dbReference>
<dbReference type="InterPro" id="IPR052000">
    <property type="entry name" value="ETFRF1"/>
</dbReference>
<dbReference type="Proteomes" id="UP001201980">
    <property type="component" value="Unassembled WGS sequence"/>
</dbReference>
<comment type="caution">
    <text evidence="2">The sequence shown here is derived from an EMBL/GenBank/DDBJ whole genome shotgun (WGS) entry which is preliminary data.</text>
</comment>
<dbReference type="InterPro" id="IPR045296">
    <property type="entry name" value="Complex1_LYR_ETFRF1_LYRM5"/>
</dbReference>
<protein>
    <submittedName>
        <fullName evidence="2">NADH-ubiquinone oxidoreductase complex 1/LYR family protein</fullName>
    </submittedName>
</protein>
<dbReference type="EMBL" id="JAKWBI020000054">
    <property type="protein sequence ID" value="KAJ2904433.1"/>
    <property type="molecule type" value="Genomic_DNA"/>
</dbReference>
<organism evidence="2 3">
    <name type="scientific">Zalerion maritima</name>
    <dbReference type="NCBI Taxonomy" id="339359"/>
    <lineage>
        <taxon>Eukaryota</taxon>
        <taxon>Fungi</taxon>
        <taxon>Dikarya</taxon>
        <taxon>Ascomycota</taxon>
        <taxon>Pezizomycotina</taxon>
        <taxon>Sordariomycetes</taxon>
        <taxon>Lulworthiomycetidae</taxon>
        <taxon>Lulworthiales</taxon>
        <taxon>Lulworthiaceae</taxon>
        <taxon>Zalerion</taxon>
    </lineage>
</organism>
<keyword evidence="3" id="KW-1185">Reference proteome</keyword>
<dbReference type="GO" id="GO:0090324">
    <property type="term" value="P:negative regulation of oxidative phosphorylation"/>
    <property type="evidence" value="ECO:0007669"/>
    <property type="project" value="InterPro"/>
</dbReference>
<dbReference type="CDD" id="cd20265">
    <property type="entry name" value="Complex1_LYR_ETFRF1_LYRM5"/>
    <property type="match status" value="1"/>
</dbReference>